<dbReference type="GO" id="GO:0008233">
    <property type="term" value="F:peptidase activity"/>
    <property type="evidence" value="ECO:0007669"/>
    <property type="project" value="InterPro"/>
</dbReference>
<dbReference type="PRINTS" id="PR00793">
    <property type="entry name" value="PROAMNOPTASE"/>
</dbReference>
<dbReference type="EMBL" id="SMGK01000002">
    <property type="protein sequence ID" value="TCK73620.1"/>
    <property type="molecule type" value="Genomic_DNA"/>
</dbReference>
<accession>A0A4R1L8U3</accession>
<dbReference type="Gene3D" id="3.40.50.1820">
    <property type="entry name" value="alpha/beta hydrolase"/>
    <property type="match status" value="1"/>
</dbReference>
<feature type="chain" id="PRO_5020713754" evidence="3">
    <location>
        <begin position="17"/>
        <end position="300"/>
    </location>
</feature>
<dbReference type="InterPro" id="IPR000073">
    <property type="entry name" value="AB_hydrolase_1"/>
</dbReference>
<evidence type="ECO:0000313" key="5">
    <source>
        <dbReference type="EMBL" id="TCK73620.1"/>
    </source>
</evidence>
<reference evidence="5 6" key="1">
    <citation type="submission" date="2019-03" db="EMBL/GenBank/DDBJ databases">
        <title>Genomic Encyclopedia of Type Strains, Phase IV (KMG-IV): sequencing the most valuable type-strain genomes for metagenomic binning, comparative biology and taxonomic classification.</title>
        <authorList>
            <person name="Goeker M."/>
        </authorList>
    </citation>
    <scope>NUCLEOTIDE SEQUENCE [LARGE SCALE GENOMIC DNA]</scope>
    <source>
        <strain evidence="5 6">DSM 103428</strain>
    </source>
</reference>
<keyword evidence="3" id="KW-0732">Signal</keyword>
<evidence type="ECO:0000256" key="1">
    <source>
        <dbReference type="ARBA" id="ARBA00010088"/>
    </source>
</evidence>
<dbReference type="OrthoDB" id="9805423at2"/>
<dbReference type="PRINTS" id="PR00111">
    <property type="entry name" value="ABHYDROLASE"/>
</dbReference>
<feature type="signal peptide" evidence="3">
    <location>
        <begin position="1"/>
        <end position="16"/>
    </location>
</feature>
<evidence type="ECO:0000256" key="2">
    <source>
        <dbReference type="ARBA" id="ARBA00022801"/>
    </source>
</evidence>
<dbReference type="Proteomes" id="UP000295210">
    <property type="component" value="Unassembled WGS sequence"/>
</dbReference>
<dbReference type="GO" id="GO:0006508">
    <property type="term" value="P:proteolysis"/>
    <property type="evidence" value="ECO:0007669"/>
    <property type="project" value="InterPro"/>
</dbReference>
<dbReference type="RefSeq" id="WP_131993416.1">
    <property type="nucleotide sequence ID" value="NZ_SMGK01000002.1"/>
</dbReference>
<dbReference type="PANTHER" id="PTHR43798">
    <property type="entry name" value="MONOACYLGLYCEROL LIPASE"/>
    <property type="match status" value="1"/>
</dbReference>
<dbReference type="InterPro" id="IPR050266">
    <property type="entry name" value="AB_hydrolase_sf"/>
</dbReference>
<keyword evidence="6" id="KW-1185">Reference proteome</keyword>
<dbReference type="PANTHER" id="PTHR43798:SF31">
    <property type="entry name" value="AB HYDROLASE SUPERFAMILY PROTEIN YCLE"/>
    <property type="match status" value="1"/>
</dbReference>
<dbReference type="Pfam" id="PF00561">
    <property type="entry name" value="Abhydrolase_1"/>
    <property type="match status" value="1"/>
</dbReference>
<keyword evidence="2" id="KW-0378">Hydrolase</keyword>
<organism evidence="5 6">
    <name type="scientific">Acidipila rosea</name>
    <dbReference type="NCBI Taxonomy" id="768535"/>
    <lineage>
        <taxon>Bacteria</taxon>
        <taxon>Pseudomonadati</taxon>
        <taxon>Acidobacteriota</taxon>
        <taxon>Terriglobia</taxon>
        <taxon>Terriglobales</taxon>
        <taxon>Acidobacteriaceae</taxon>
        <taxon>Acidipila</taxon>
    </lineage>
</organism>
<comment type="caution">
    <text evidence="5">The sequence shown here is derived from an EMBL/GenBank/DDBJ whole genome shotgun (WGS) entry which is preliminary data.</text>
</comment>
<sequence length="300" mass="32746">MIRFAFLLLFSWAAIAQPTAPVTGTVHTPDVDLAYEVYGAAGSATPVIAVNGGPGLSHKYMLQNDVWTRLSRTRQIVFYDQRGTGKSQHMKSDASQGMDAQVADLDAVRSHLGFDKVDLVGDSYGGLLSMAYVVAHPEHVRRLVLSDSAPPAWKEIVHLLPDVFPDIEEQDAAIQKKLGDTDAAAQAQLLNHFRMIFYSEDRLHAYLAGIGDLGYTPKIGAAVSKATADIDLTSDLPKFNLPTLVITGRYDMNVAPLTAWRMYKAIPGAQLVIFSMSGHLPSYEEPDKYVKVVNSFLAAP</sequence>
<dbReference type="GO" id="GO:0016020">
    <property type="term" value="C:membrane"/>
    <property type="evidence" value="ECO:0007669"/>
    <property type="project" value="TreeGrafter"/>
</dbReference>
<evidence type="ECO:0000256" key="3">
    <source>
        <dbReference type="SAM" id="SignalP"/>
    </source>
</evidence>
<proteinExistence type="inferred from homology"/>
<gene>
    <name evidence="5" type="ORF">C7378_1233</name>
</gene>
<dbReference type="InterPro" id="IPR029058">
    <property type="entry name" value="AB_hydrolase_fold"/>
</dbReference>
<evidence type="ECO:0000313" key="6">
    <source>
        <dbReference type="Proteomes" id="UP000295210"/>
    </source>
</evidence>
<name>A0A4R1L8U3_9BACT</name>
<comment type="similarity">
    <text evidence="1">Belongs to the peptidase S33 family.</text>
</comment>
<feature type="domain" description="AB hydrolase-1" evidence="4">
    <location>
        <begin position="46"/>
        <end position="286"/>
    </location>
</feature>
<evidence type="ECO:0000259" key="4">
    <source>
        <dbReference type="Pfam" id="PF00561"/>
    </source>
</evidence>
<protein>
    <submittedName>
        <fullName evidence="5">Proline iminopeptidase</fullName>
    </submittedName>
</protein>
<dbReference type="InterPro" id="IPR002410">
    <property type="entry name" value="Peptidase_S33"/>
</dbReference>
<dbReference type="SUPFAM" id="SSF53474">
    <property type="entry name" value="alpha/beta-Hydrolases"/>
    <property type="match status" value="1"/>
</dbReference>
<dbReference type="AlphaFoldDB" id="A0A4R1L8U3"/>